<proteinExistence type="predicted"/>
<keyword evidence="2" id="KW-1185">Reference proteome</keyword>
<dbReference type="Proteomes" id="UP001260980">
    <property type="component" value="Unassembled WGS sequence"/>
</dbReference>
<organism evidence="1 2">
    <name type="scientific">Paenibacillus violae</name>
    <dbReference type="NCBI Taxonomy" id="3077234"/>
    <lineage>
        <taxon>Bacteria</taxon>
        <taxon>Bacillati</taxon>
        <taxon>Bacillota</taxon>
        <taxon>Bacilli</taxon>
        <taxon>Bacillales</taxon>
        <taxon>Paenibacillaceae</taxon>
        <taxon>Paenibacillus</taxon>
    </lineage>
</organism>
<evidence type="ECO:0000313" key="1">
    <source>
        <dbReference type="EMBL" id="MDU0200951.1"/>
    </source>
</evidence>
<dbReference type="RefSeq" id="WP_315950598.1">
    <property type="nucleotide sequence ID" value="NZ_JAWCUD010000002.1"/>
</dbReference>
<dbReference type="EMBL" id="JAWCUD010000002">
    <property type="protein sequence ID" value="MDU0200951.1"/>
    <property type="molecule type" value="Genomic_DNA"/>
</dbReference>
<accession>A0ABU3R9L1</accession>
<gene>
    <name evidence="1" type="ORF">RQP52_07605</name>
</gene>
<reference evidence="1 2" key="1">
    <citation type="submission" date="2023-10" db="EMBL/GenBank/DDBJ databases">
        <title>Paenibacillus strain PFR10 Genome sequencing and assembly.</title>
        <authorList>
            <person name="Kim I."/>
        </authorList>
    </citation>
    <scope>NUCLEOTIDE SEQUENCE [LARGE SCALE GENOMIC DNA]</scope>
    <source>
        <strain evidence="1 2">PFR10</strain>
    </source>
</reference>
<name>A0ABU3R9L1_9BACL</name>
<evidence type="ECO:0000313" key="2">
    <source>
        <dbReference type="Proteomes" id="UP001260980"/>
    </source>
</evidence>
<protein>
    <submittedName>
        <fullName evidence="1">DUF5984 family protein</fullName>
    </submittedName>
</protein>
<dbReference type="InterPro" id="IPR046026">
    <property type="entry name" value="DUF5984"/>
</dbReference>
<sequence length="200" mass="24399">MLKFVLKNPFEISPWGEGNNLMLHWFGLTDSYYWFDFGDVELLRYSDGFVNQYKLNKNLPYNDYQFARVFWDLTDIILNVLNPIPESVFDNIRTFGDFESYFRSLSDWVENQWNESDEDFENIYLQARKWIHDRRLDFGYLIGPPNLYFFKNKDKIYIRWIADYKDENGIYIWETMKGEYVIEFDKFISELQLSIKNFCN</sequence>
<dbReference type="Pfam" id="PF19446">
    <property type="entry name" value="DUF5984"/>
    <property type="match status" value="1"/>
</dbReference>
<comment type="caution">
    <text evidence="1">The sequence shown here is derived from an EMBL/GenBank/DDBJ whole genome shotgun (WGS) entry which is preliminary data.</text>
</comment>